<evidence type="ECO:0000313" key="2">
    <source>
        <dbReference type="Proteomes" id="UP000789831"/>
    </source>
</evidence>
<comment type="caution">
    <text evidence="1">The sequence shown here is derived from an EMBL/GenBank/DDBJ whole genome shotgun (WGS) entry which is preliminary data.</text>
</comment>
<reference evidence="1" key="1">
    <citation type="submission" date="2021-06" db="EMBL/GenBank/DDBJ databases">
        <authorList>
            <person name="Kallberg Y."/>
            <person name="Tangrot J."/>
            <person name="Rosling A."/>
        </authorList>
    </citation>
    <scope>NUCLEOTIDE SEQUENCE</scope>
    <source>
        <strain evidence="1">MT106</strain>
    </source>
</reference>
<accession>A0A9N9F7W2</accession>
<evidence type="ECO:0000313" key="1">
    <source>
        <dbReference type="EMBL" id="CAG8515505.1"/>
    </source>
</evidence>
<name>A0A9N9F7W2_9GLOM</name>
<dbReference type="EMBL" id="CAJVPL010000622">
    <property type="protein sequence ID" value="CAG8515505.1"/>
    <property type="molecule type" value="Genomic_DNA"/>
</dbReference>
<protein>
    <submittedName>
        <fullName evidence="1">13154_t:CDS:1</fullName>
    </submittedName>
</protein>
<sequence length="147" mass="17003">MSEEVKFSPETKVNIPTESYVSPKNNPKINSPKLYPLKKMLLKEKFKEVINKLTMHFTDSPKVDLYFSVDKEGGHQTDTYWVFDSHCSLCKENHMSLKDPGIPFDEVLEAYPENSKLIQELKTQFFTSPIPWNNALKFLNKSITVEA</sequence>
<keyword evidence="2" id="KW-1185">Reference proteome</keyword>
<proteinExistence type="predicted"/>
<organism evidence="1 2">
    <name type="scientific">Ambispora gerdemannii</name>
    <dbReference type="NCBI Taxonomy" id="144530"/>
    <lineage>
        <taxon>Eukaryota</taxon>
        <taxon>Fungi</taxon>
        <taxon>Fungi incertae sedis</taxon>
        <taxon>Mucoromycota</taxon>
        <taxon>Glomeromycotina</taxon>
        <taxon>Glomeromycetes</taxon>
        <taxon>Archaeosporales</taxon>
        <taxon>Ambisporaceae</taxon>
        <taxon>Ambispora</taxon>
    </lineage>
</organism>
<dbReference type="Proteomes" id="UP000789831">
    <property type="component" value="Unassembled WGS sequence"/>
</dbReference>
<dbReference type="AlphaFoldDB" id="A0A9N9F7W2"/>
<gene>
    <name evidence="1" type="ORF">AGERDE_LOCUS4961</name>
</gene>
<dbReference type="OrthoDB" id="2443506at2759"/>